<dbReference type="EMBL" id="HBUF01648097">
    <property type="protein sequence ID" value="CAG6786405.1"/>
    <property type="molecule type" value="Transcribed_RNA"/>
</dbReference>
<comment type="subcellular location">
    <subcellularLocation>
        <location evidence="1">Cell membrane</location>
        <topology evidence="1">Multi-pass membrane protein</topology>
    </subcellularLocation>
</comment>
<dbReference type="EMBL" id="HBUF01010640">
    <property type="protein sequence ID" value="CAG6608204.1"/>
    <property type="molecule type" value="Transcribed_RNA"/>
</dbReference>
<evidence type="ECO:0000256" key="2">
    <source>
        <dbReference type="ARBA" id="ARBA00010532"/>
    </source>
</evidence>
<keyword evidence="4 12" id="KW-0812">Transmembrane</keyword>
<dbReference type="EMBL" id="HBUF01010642">
    <property type="protein sequence ID" value="CAG6608210.1"/>
    <property type="molecule type" value="Transcribed_RNA"/>
</dbReference>
<evidence type="ECO:0000256" key="12">
    <source>
        <dbReference type="SAM" id="Phobius"/>
    </source>
</evidence>
<dbReference type="EMBL" id="HBUF01010646">
    <property type="protein sequence ID" value="CAG6608222.1"/>
    <property type="molecule type" value="Transcribed_RNA"/>
</dbReference>
<feature type="disulfide bond" evidence="10">
    <location>
        <begin position="289"/>
        <end position="348"/>
    </location>
</feature>
<evidence type="ECO:0000256" key="6">
    <source>
        <dbReference type="ARBA" id="ARBA00023136"/>
    </source>
</evidence>
<evidence type="ECO:0000256" key="3">
    <source>
        <dbReference type="ARBA" id="ARBA00022475"/>
    </source>
</evidence>
<dbReference type="GO" id="GO:0005886">
    <property type="term" value="C:plasma membrane"/>
    <property type="evidence" value="ECO:0007669"/>
    <property type="project" value="UniProtKB-SubCell"/>
</dbReference>
<name>A0A8D8LCA8_9HEMI</name>
<feature type="transmembrane region" description="Helical" evidence="12">
    <location>
        <begin position="12"/>
        <end position="33"/>
    </location>
</feature>
<feature type="disulfide bond" evidence="10">
    <location>
        <begin position="260"/>
        <end position="329"/>
    </location>
</feature>
<comment type="similarity">
    <text evidence="2">Belongs to the CD36 family.</text>
</comment>
<keyword evidence="5 12" id="KW-1133">Transmembrane helix</keyword>
<reference evidence="13" key="1">
    <citation type="submission" date="2021-05" db="EMBL/GenBank/DDBJ databases">
        <authorList>
            <person name="Alioto T."/>
            <person name="Alioto T."/>
            <person name="Gomez Garrido J."/>
        </authorList>
    </citation>
    <scope>NUCLEOTIDE SEQUENCE</scope>
</reference>
<dbReference type="EMBL" id="HBUF01648098">
    <property type="protein sequence ID" value="CAG6786406.1"/>
    <property type="molecule type" value="Transcribed_RNA"/>
</dbReference>
<dbReference type="EMBL" id="HBUF01010644">
    <property type="protein sequence ID" value="CAG6608216.1"/>
    <property type="molecule type" value="Transcribed_RNA"/>
</dbReference>
<dbReference type="Pfam" id="PF01130">
    <property type="entry name" value="CD36"/>
    <property type="match status" value="1"/>
</dbReference>
<dbReference type="EMBL" id="HBUF01359699">
    <property type="protein sequence ID" value="CAG6719994.1"/>
    <property type="molecule type" value="Transcribed_RNA"/>
</dbReference>
<evidence type="ECO:0000313" key="13">
    <source>
        <dbReference type="EMBL" id="CAG6608225.1"/>
    </source>
</evidence>
<evidence type="ECO:0000256" key="5">
    <source>
        <dbReference type="ARBA" id="ARBA00022989"/>
    </source>
</evidence>
<dbReference type="PRINTS" id="PR01610">
    <property type="entry name" value="CD36ANTIGEN"/>
</dbReference>
<evidence type="ECO:0000256" key="7">
    <source>
        <dbReference type="ARBA" id="ARBA00023157"/>
    </source>
</evidence>
<evidence type="ECO:0000256" key="9">
    <source>
        <dbReference type="ARBA" id="ARBA00023180"/>
    </source>
</evidence>
<dbReference type="InterPro" id="IPR005428">
    <property type="entry name" value="CD36/SCARB1/SNMP1"/>
</dbReference>
<feature type="region of interest" description="Disordered" evidence="11">
    <location>
        <begin position="491"/>
        <end position="513"/>
    </location>
</feature>
<dbReference type="EMBL" id="HBUF01010647">
    <property type="protein sequence ID" value="CAG6608225.1"/>
    <property type="molecule type" value="Transcribed_RNA"/>
</dbReference>
<organism evidence="13">
    <name type="scientific">Cacopsylla melanoneura</name>
    <dbReference type="NCBI Taxonomy" id="428564"/>
    <lineage>
        <taxon>Eukaryota</taxon>
        <taxon>Metazoa</taxon>
        <taxon>Ecdysozoa</taxon>
        <taxon>Arthropoda</taxon>
        <taxon>Hexapoda</taxon>
        <taxon>Insecta</taxon>
        <taxon>Pterygota</taxon>
        <taxon>Neoptera</taxon>
        <taxon>Paraneoptera</taxon>
        <taxon>Hemiptera</taxon>
        <taxon>Sternorrhyncha</taxon>
        <taxon>Psylloidea</taxon>
        <taxon>Psyllidae</taxon>
        <taxon>Psyllinae</taxon>
        <taxon>Cacopsylla</taxon>
    </lineage>
</organism>
<evidence type="ECO:0000256" key="8">
    <source>
        <dbReference type="ARBA" id="ARBA00023170"/>
    </source>
</evidence>
<dbReference type="InterPro" id="IPR002159">
    <property type="entry name" value="CD36_fam"/>
</dbReference>
<evidence type="ECO:0000256" key="11">
    <source>
        <dbReference type="SAM" id="MobiDB-lite"/>
    </source>
</evidence>
<feature type="disulfide bond" evidence="10">
    <location>
        <begin position="331"/>
        <end position="336"/>
    </location>
</feature>
<accession>A0A8D8LCA8</accession>
<evidence type="ECO:0000256" key="1">
    <source>
        <dbReference type="ARBA" id="ARBA00004651"/>
    </source>
</evidence>
<dbReference type="GO" id="GO:0005044">
    <property type="term" value="F:scavenger receptor activity"/>
    <property type="evidence" value="ECO:0007669"/>
    <property type="project" value="TreeGrafter"/>
</dbReference>
<dbReference type="PANTHER" id="PTHR11923">
    <property type="entry name" value="SCAVENGER RECEPTOR CLASS B TYPE-1 SR-B1"/>
    <property type="match status" value="1"/>
</dbReference>
<dbReference type="EMBL" id="HBUF01648099">
    <property type="protein sequence ID" value="CAG6786407.1"/>
    <property type="molecule type" value="Transcribed_RNA"/>
</dbReference>
<dbReference type="EMBL" id="HBUF01299986">
    <property type="protein sequence ID" value="CAG6690864.1"/>
    <property type="molecule type" value="Transcribed_RNA"/>
</dbReference>
<dbReference type="AlphaFoldDB" id="A0A8D8LCA8"/>
<dbReference type="EMBL" id="HBUF01010643">
    <property type="protein sequence ID" value="CAG6608213.1"/>
    <property type="molecule type" value="Transcribed_RNA"/>
</dbReference>
<evidence type="ECO:0000256" key="4">
    <source>
        <dbReference type="ARBA" id="ARBA00022692"/>
    </source>
</evidence>
<dbReference type="PANTHER" id="PTHR11923:SF93">
    <property type="entry name" value="GH07959P-RELATED"/>
    <property type="match status" value="1"/>
</dbReference>
<feature type="compositionally biased region" description="Low complexity" evidence="11">
    <location>
        <begin position="499"/>
        <end position="513"/>
    </location>
</feature>
<feature type="transmembrane region" description="Helical" evidence="12">
    <location>
        <begin position="453"/>
        <end position="476"/>
    </location>
</feature>
<dbReference type="PRINTS" id="PR01609">
    <property type="entry name" value="CD36FAMILY"/>
</dbReference>
<protein>
    <submittedName>
        <fullName evidence="13">Protein croquemort</fullName>
    </submittedName>
</protein>
<keyword evidence="9" id="KW-0325">Glycoprotein</keyword>
<keyword evidence="8" id="KW-0675">Receptor</keyword>
<keyword evidence="3" id="KW-1003">Cell membrane</keyword>
<proteinExistence type="inferred from homology"/>
<keyword evidence="7 10" id="KW-1015">Disulfide bond</keyword>
<keyword evidence="6 12" id="KW-0472">Membrane</keyword>
<dbReference type="GO" id="GO:0005737">
    <property type="term" value="C:cytoplasm"/>
    <property type="evidence" value="ECO:0007669"/>
    <property type="project" value="TreeGrafter"/>
</dbReference>
<sequence length="513" mass="57728">MADKDCIKKTVYFSFFVLISICGVILAILWPLAYNKLLEEELSLKTGSQSYEAWKNTTLPLYLDFYMFNWVNPEESLSNSNVKPILVERGPYVFREVHEKLNLTWNDNGTVSYWQRRTWYFEPTLSNGTLSDEITSVNVVAVTVANMIDQIHIKGFEVDLVKKIMNLFLKNAEKKLYIRKTVKELLFEGYEDGILDLLKKIEPIIHIPVEARFGWFYPRNTSATYDGLVNIHTGVEDVSQLGMMGAWNYMNETPYYTGQCGTVRGSAGDLYPPTISQQEFFSIYATDICSGIKMQSTKEATLIKDLPGIIFKADKSVFDNGTQSPESSCYCPGNNCSELSGIRDLSPCKKGAPAFLSFPHFYRGDPALSGAIQGLKPNMSKHEFSLILEKNTGIPLQVNARLQINILLRKIKDLDITSGLTHLVMPTLWFHQHTVIPQEMADQLRPLTQVPSLAFTIALSLFMAGLIGVLVGFVFVKKGYFSSIESREGPLLDDARTENNSSPPLNPPQQQSS</sequence>
<dbReference type="EMBL" id="HBUF01299985">
    <property type="protein sequence ID" value="CAG6690863.1"/>
    <property type="molecule type" value="Transcribed_RNA"/>
</dbReference>
<dbReference type="EMBL" id="HBUF01010641">
    <property type="protein sequence ID" value="CAG6608207.1"/>
    <property type="molecule type" value="Transcribed_RNA"/>
</dbReference>
<evidence type="ECO:0000256" key="10">
    <source>
        <dbReference type="PIRSR" id="PIRSR605428-52"/>
    </source>
</evidence>
<dbReference type="EMBL" id="HBUF01010645">
    <property type="protein sequence ID" value="CAG6608219.1"/>
    <property type="molecule type" value="Transcribed_RNA"/>
</dbReference>